<feature type="compositionally biased region" description="Basic and acidic residues" evidence="1">
    <location>
        <begin position="137"/>
        <end position="163"/>
    </location>
</feature>
<proteinExistence type="predicted"/>
<reference evidence="2 3" key="1">
    <citation type="journal article" date="2018" name="Nat. Ecol. Evol.">
        <title>Pezizomycetes genomes reveal the molecular basis of ectomycorrhizal truffle lifestyle.</title>
        <authorList>
            <person name="Murat C."/>
            <person name="Payen T."/>
            <person name="Noel B."/>
            <person name="Kuo A."/>
            <person name="Morin E."/>
            <person name="Chen J."/>
            <person name="Kohler A."/>
            <person name="Krizsan K."/>
            <person name="Balestrini R."/>
            <person name="Da Silva C."/>
            <person name="Montanini B."/>
            <person name="Hainaut M."/>
            <person name="Levati E."/>
            <person name="Barry K.W."/>
            <person name="Belfiori B."/>
            <person name="Cichocki N."/>
            <person name="Clum A."/>
            <person name="Dockter R.B."/>
            <person name="Fauchery L."/>
            <person name="Guy J."/>
            <person name="Iotti M."/>
            <person name="Le Tacon F."/>
            <person name="Lindquist E.A."/>
            <person name="Lipzen A."/>
            <person name="Malagnac F."/>
            <person name="Mello A."/>
            <person name="Molinier V."/>
            <person name="Miyauchi S."/>
            <person name="Poulain J."/>
            <person name="Riccioni C."/>
            <person name="Rubini A."/>
            <person name="Sitrit Y."/>
            <person name="Splivallo R."/>
            <person name="Traeger S."/>
            <person name="Wang M."/>
            <person name="Zifcakova L."/>
            <person name="Wipf D."/>
            <person name="Zambonelli A."/>
            <person name="Paolocci F."/>
            <person name="Nowrousian M."/>
            <person name="Ottonello S."/>
            <person name="Baldrian P."/>
            <person name="Spatafora J.W."/>
            <person name="Henrissat B."/>
            <person name="Nagy L.G."/>
            <person name="Aury J.M."/>
            <person name="Wincker P."/>
            <person name="Grigoriev I.V."/>
            <person name="Bonfante P."/>
            <person name="Martin F.M."/>
        </authorList>
    </citation>
    <scope>NUCLEOTIDE SEQUENCE [LARGE SCALE GENOMIC DNA]</scope>
    <source>
        <strain evidence="2 3">RN42</strain>
    </source>
</reference>
<keyword evidence="3" id="KW-1185">Reference proteome</keyword>
<evidence type="ECO:0000256" key="1">
    <source>
        <dbReference type="SAM" id="MobiDB-lite"/>
    </source>
</evidence>
<gene>
    <name evidence="2" type="ORF">BJ508DRAFT_367023</name>
</gene>
<feature type="compositionally biased region" description="Basic and acidic residues" evidence="1">
    <location>
        <begin position="51"/>
        <end position="68"/>
    </location>
</feature>
<feature type="compositionally biased region" description="Polar residues" evidence="1">
    <location>
        <begin position="31"/>
        <end position="43"/>
    </location>
</feature>
<evidence type="ECO:0000313" key="2">
    <source>
        <dbReference type="EMBL" id="RPA72863.1"/>
    </source>
</evidence>
<dbReference type="AlphaFoldDB" id="A0A3N4HFD1"/>
<sequence>MPSNDQQPEHAQSHQVQTQRGRCVNRGDPESTMSTGSDSTKIKTPTLKVGQESKKVRFEDCDDSREASSNDSGSNTCGATRTPEDLLFKGPKHALEKKEGWFQVPACVEALLGQKKRNRNREREKQGDCSGGIAIPETKRGVLEGRACDGEHDDSKEPRDFPAKDSLKEVIMVDVIAKWDDSKDSGSKKVLRDVMAQCQWNSRKG</sequence>
<feature type="region of interest" description="Disordered" evidence="1">
    <location>
        <begin position="114"/>
        <end position="163"/>
    </location>
</feature>
<name>A0A3N4HFD1_ASCIM</name>
<feature type="region of interest" description="Disordered" evidence="1">
    <location>
        <begin position="1"/>
        <end position="85"/>
    </location>
</feature>
<evidence type="ECO:0000313" key="3">
    <source>
        <dbReference type="Proteomes" id="UP000275078"/>
    </source>
</evidence>
<organism evidence="2 3">
    <name type="scientific">Ascobolus immersus RN42</name>
    <dbReference type="NCBI Taxonomy" id="1160509"/>
    <lineage>
        <taxon>Eukaryota</taxon>
        <taxon>Fungi</taxon>
        <taxon>Dikarya</taxon>
        <taxon>Ascomycota</taxon>
        <taxon>Pezizomycotina</taxon>
        <taxon>Pezizomycetes</taxon>
        <taxon>Pezizales</taxon>
        <taxon>Ascobolaceae</taxon>
        <taxon>Ascobolus</taxon>
    </lineage>
</organism>
<dbReference type="Proteomes" id="UP000275078">
    <property type="component" value="Unassembled WGS sequence"/>
</dbReference>
<accession>A0A3N4HFD1</accession>
<feature type="compositionally biased region" description="Polar residues" evidence="1">
    <location>
        <begin position="69"/>
        <end position="79"/>
    </location>
</feature>
<dbReference type="EMBL" id="ML119843">
    <property type="protein sequence ID" value="RPA72863.1"/>
    <property type="molecule type" value="Genomic_DNA"/>
</dbReference>
<protein>
    <submittedName>
        <fullName evidence="2">Uncharacterized protein</fullName>
    </submittedName>
</protein>